<dbReference type="VEuPathDB" id="FungiDB:EYZ11_010631"/>
<evidence type="ECO:0000313" key="2">
    <source>
        <dbReference type="Proteomes" id="UP000308092"/>
    </source>
</evidence>
<name>A0A4S3J4W6_9EURO</name>
<keyword evidence="2" id="KW-1185">Reference proteome</keyword>
<evidence type="ECO:0000313" key="1">
    <source>
        <dbReference type="EMBL" id="THC89919.1"/>
    </source>
</evidence>
<dbReference type="AlphaFoldDB" id="A0A4S3J4W6"/>
<dbReference type="Proteomes" id="UP000308092">
    <property type="component" value="Unassembled WGS sequence"/>
</dbReference>
<protein>
    <submittedName>
        <fullName evidence="1">Uncharacterized protein</fullName>
    </submittedName>
</protein>
<comment type="caution">
    <text evidence="1">The sequence shown here is derived from an EMBL/GenBank/DDBJ whole genome shotgun (WGS) entry which is preliminary data.</text>
</comment>
<reference evidence="1 2" key="1">
    <citation type="submission" date="2019-03" db="EMBL/GenBank/DDBJ databases">
        <title>The genome sequence of a newly discovered highly antifungal drug resistant Aspergillus species, Aspergillus tanneri NIH 1004.</title>
        <authorList>
            <person name="Mounaud S."/>
            <person name="Singh I."/>
            <person name="Joardar V."/>
            <person name="Pakala S."/>
            <person name="Pakala S."/>
            <person name="Venepally P."/>
            <person name="Hoover J."/>
            <person name="Nierman W."/>
            <person name="Chung J."/>
            <person name="Losada L."/>
        </authorList>
    </citation>
    <scope>NUCLEOTIDE SEQUENCE [LARGE SCALE GENOMIC DNA]</scope>
    <source>
        <strain evidence="1 2">NIH1004</strain>
    </source>
</reference>
<accession>A0A4S3J4W6</accession>
<sequence length="55" mass="6383">MALQAFNEAFTDFYTTSCTSTPPEEWLEKNPYNEAFFDNSEDWVEIGCNSHTLHC</sequence>
<dbReference type="EMBL" id="SOSA01000585">
    <property type="protein sequence ID" value="THC89919.1"/>
    <property type="molecule type" value="Genomic_DNA"/>
</dbReference>
<proteinExistence type="predicted"/>
<gene>
    <name evidence="1" type="ORF">EYZ11_010631</name>
</gene>
<organism evidence="1 2">
    <name type="scientific">Aspergillus tanneri</name>
    <dbReference type="NCBI Taxonomy" id="1220188"/>
    <lineage>
        <taxon>Eukaryota</taxon>
        <taxon>Fungi</taxon>
        <taxon>Dikarya</taxon>
        <taxon>Ascomycota</taxon>
        <taxon>Pezizomycotina</taxon>
        <taxon>Eurotiomycetes</taxon>
        <taxon>Eurotiomycetidae</taxon>
        <taxon>Eurotiales</taxon>
        <taxon>Aspergillaceae</taxon>
        <taxon>Aspergillus</taxon>
        <taxon>Aspergillus subgen. Circumdati</taxon>
    </lineage>
</organism>